<dbReference type="Proteomes" id="UP000295818">
    <property type="component" value="Unassembled WGS sequence"/>
</dbReference>
<reference evidence="2 3" key="1">
    <citation type="journal article" date="2015" name="Stand. Genomic Sci.">
        <title>Genomic Encyclopedia of Bacterial and Archaeal Type Strains, Phase III: the genomes of soil and plant-associated and newly described type strains.</title>
        <authorList>
            <person name="Whitman W.B."/>
            <person name="Woyke T."/>
            <person name="Klenk H.P."/>
            <person name="Zhou Y."/>
            <person name="Lilburn T.G."/>
            <person name="Beck B.J."/>
            <person name="De Vos P."/>
            <person name="Vandamme P."/>
            <person name="Eisen J.A."/>
            <person name="Garrity G."/>
            <person name="Hugenholtz P."/>
            <person name="Kyrpides N.C."/>
        </authorList>
    </citation>
    <scope>NUCLEOTIDE SEQUENCE [LARGE SCALE GENOMIC DNA]</scope>
    <source>
        <strain evidence="2 3">VKM Ac-2538</strain>
    </source>
</reference>
<dbReference type="Pfam" id="PF03861">
    <property type="entry name" value="ANTAR"/>
    <property type="match status" value="1"/>
</dbReference>
<dbReference type="EMBL" id="SLWM01000023">
    <property type="protein sequence ID" value="TCO13267.1"/>
    <property type="molecule type" value="Genomic_DNA"/>
</dbReference>
<gene>
    <name evidence="2" type="ORF">EV644_12399</name>
</gene>
<accession>A0ABY2BA56</accession>
<name>A0ABY2BA56_9ACTN</name>
<comment type="caution">
    <text evidence="2">The sequence shown here is derived from an EMBL/GenBank/DDBJ whole genome shotgun (WGS) entry which is preliminary data.</text>
</comment>
<evidence type="ECO:0000259" key="1">
    <source>
        <dbReference type="PROSITE" id="PS50921"/>
    </source>
</evidence>
<evidence type="ECO:0000313" key="2">
    <source>
        <dbReference type="EMBL" id="TCO13267.1"/>
    </source>
</evidence>
<evidence type="ECO:0000313" key="3">
    <source>
        <dbReference type="Proteomes" id="UP000295818"/>
    </source>
</evidence>
<dbReference type="Gene3D" id="1.10.10.10">
    <property type="entry name" value="Winged helix-like DNA-binding domain superfamily/Winged helix DNA-binding domain"/>
    <property type="match status" value="1"/>
</dbReference>
<dbReference type="InterPro" id="IPR036388">
    <property type="entry name" value="WH-like_DNA-bd_sf"/>
</dbReference>
<keyword evidence="3" id="KW-1185">Reference proteome</keyword>
<organism evidence="2 3">
    <name type="scientific">Kribbella orskensis</name>
    <dbReference type="NCBI Taxonomy" id="2512216"/>
    <lineage>
        <taxon>Bacteria</taxon>
        <taxon>Bacillati</taxon>
        <taxon>Actinomycetota</taxon>
        <taxon>Actinomycetes</taxon>
        <taxon>Propionibacteriales</taxon>
        <taxon>Kribbellaceae</taxon>
        <taxon>Kribbella</taxon>
    </lineage>
</organism>
<dbReference type="PROSITE" id="PS50921">
    <property type="entry name" value="ANTAR"/>
    <property type="match status" value="1"/>
</dbReference>
<sequence>MLIERYRVDQDRAFAVLKRCSQDGNRRLAVVAQELIDTRKLPPVTLDLYGYAAFVFGIRALAARESLFVEEVARRQDAYRVSDLG</sequence>
<protein>
    <submittedName>
        <fullName evidence="2">ANTAR domain-containing protein</fullName>
    </submittedName>
</protein>
<dbReference type="InterPro" id="IPR005561">
    <property type="entry name" value="ANTAR"/>
</dbReference>
<proteinExistence type="predicted"/>
<feature type="domain" description="ANTAR" evidence="1">
    <location>
        <begin position="1"/>
        <end position="36"/>
    </location>
</feature>